<gene>
    <name evidence="3" type="ORF">GCM10023082_58100</name>
</gene>
<dbReference type="InterPro" id="IPR012495">
    <property type="entry name" value="TadE-like_dom"/>
</dbReference>
<dbReference type="EMBL" id="BAABEP010000065">
    <property type="protein sequence ID" value="GAA3755146.1"/>
    <property type="molecule type" value="Genomic_DNA"/>
</dbReference>
<evidence type="ECO:0000313" key="3">
    <source>
        <dbReference type="EMBL" id="GAA3755146.1"/>
    </source>
</evidence>
<evidence type="ECO:0000259" key="2">
    <source>
        <dbReference type="Pfam" id="PF07811"/>
    </source>
</evidence>
<name>A0ABP7G9W4_9ACTN</name>
<accession>A0ABP7G9W4</accession>
<keyword evidence="1" id="KW-0472">Membrane</keyword>
<sequence length="220" mass="22371">MATYDGAGARTAPGPRVGLTVQDPGAAVAARPGARAARGVRPARAVRAFRVVRAACAVPAACVVRVVRVVRAACAVRAFRVVRAARAARAARADARDRGQAALEYAGVVALLLFVAVAALQLGIAGYAVQQAGTGARAAARTATYRETEGDDYQAAGRAAMSGWLADGARFSENGGGTGVTVTARVRIPAIVPLLDLGDATRSVTMPRDRLPEGSPGGTP</sequence>
<keyword evidence="1" id="KW-1133">Transmembrane helix</keyword>
<dbReference type="Pfam" id="PF07811">
    <property type="entry name" value="TadE"/>
    <property type="match status" value="1"/>
</dbReference>
<keyword evidence="1" id="KW-0812">Transmembrane</keyword>
<proteinExistence type="predicted"/>
<keyword evidence="4" id="KW-1185">Reference proteome</keyword>
<protein>
    <recommendedName>
        <fullName evidence="2">TadE-like domain-containing protein</fullName>
    </recommendedName>
</protein>
<feature type="domain" description="TadE-like" evidence="2">
    <location>
        <begin position="99"/>
        <end position="141"/>
    </location>
</feature>
<reference evidence="4" key="1">
    <citation type="journal article" date="2019" name="Int. J. Syst. Evol. Microbiol.">
        <title>The Global Catalogue of Microorganisms (GCM) 10K type strain sequencing project: providing services to taxonomists for standard genome sequencing and annotation.</title>
        <authorList>
            <consortium name="The Broad Institute Genomics Platform"/>
            <consortium name="The Broad Institute Genome Sequencing Center for Infectious Disease"/>
            <person name="Wu L."/>
            <person name="Ma J."/>
        </authorList>
    </citation>
    <scope>NUCLEOTIDE SEQUENCE [LARGE SCALE GENOMIC DNA]</scope>
    <source>
        <strain evidence="4">JCM 30846</strain>
    </source>
</reference>
<feature type="transmembrane region" description="Helical" evidence="1">
    <location>
        <begin position="105"/>
        <end position="129"/>
    </location>
</feature>
<evidence type="ECO:0000256" key="1">
    <source>
        <dbReference type="SAM" id="Phobius"/>
    </source>
</evidence>
<organism evidence="3 4">
    <name type="scientific">Streptomyces tremellae</name>
    <dbReference type="NCBI Taxonomy" id="1124239"/>
    <lineage>
        <taxon>Bacteria</taxon>
        <taxon>Bacillati</taxon>
        <taxon>Actinomycetota</taxon>
        <taxon>Actinomycetes</taxon>
        <taxon>Kitasatosporales</taxon>
        <taxon>Streptomycetaceae</taxon>
        <taxon>Streptomyces</taxon>
    </lineage>
</organism>
<comment type="caution">
    <text evidence="3">The sequence shown here is derived from an EMBL/GenBank/DDBJ whole genome shotgun (WGS) entry which is preliminary data.</text>
</comment>
<evidence type="ECO:0000313" key="4">
    <source>
        <dbReference type="Proteomes" id="UP001499884"/>
    </source>
</evidence>
<dbReference type="Proteomes" id="UP001499884">
    <property type="component" value="Unassembled WGS sequence"/>
</dbReference>